<protein>
    <submittedName>
        <fullName evidence="1">Lycopene beta cyclase, chloroplastic</fullName>
    </submittedName>
</protein>
<reference evidence="1" key="1">
    <citation type="submission" date="2020-06" db="EMBL/GenBank/DDBJ databases">
        <authorList>
            <person name="Li T."/>
            <person name="Hu X."/>
            <person name="Zhang T."/>
            <person name="Song X."/>
            <person name="Zhang H."/>
            <person name="Dai N."/>
            <person name="Sheng W."/>
            <person name="Hou X."/>
            <person name="Wei L."/>
        </authorList>
    </citation>
    <scope>NUCLEOTIDE SEQUENCE</scope>
    <source>
        <strain evidence="1">KEN8</strain>
        <tissue evidence="1">Leaf</tissue>
    </source>
</reference>
<evidence type="ECO:0000313" key="1">
    <source>
        <dbReference type="EMBL" id="KAL0383474.1"/>
    </source>
</evidence>
<accession>A0AAW2RTI6</accession>
<dbReference type="AlphaFoldDB" id="A0AAW2RTI6"/>
<reference evidence="1" key="2">
    <citation type="journal article" date="2024" name="Plant">
        <title>Genomic evolution and insights into agronomic trait innovations of Sesamum species.</title>
        <authorList>
            <person name="Miao H."/>
            <person name="Wang L."/>
            <person name="Qu L."/>
            <person name="Liu H."/>
            <person name="Sun Y."/>
            <person name="Le M."/>
            <person name="Wang Q."/>
            <person name="Wei S."/>
            <person name="Zheng Y."/>
            <person name="Lin W."/>
            <person name="Duan Y."/>
            <person name="Cao H."/>
            <person name="Xiong S."/>
            <person name="Wang X."/>
            <person name="Wei L."/>
            <person name="Li C."/>
            <person name="Ma Q."/>
            <person name="Ju M."/>
            <person name="Zhao R."/>
            <person name="Li G."/>
            <person name="Mu C."/>
            <person name="Tian Q."/>
            <person name="Mei H."/>
            <person name="Zhang T."/>
            <person name="Gao T."/>
            <person name="Zhang H."/>
        </authorList>
    </citation>
    <scope>NUCLEOTIDE SEQUENCE</scope>
    <source>
        <strain evidence="1">KEN8</strain>
    </source>
</reference>
<sequence length="93" mass="10487">MVSSSASLFKSMTVKSYLVRIMDTLLKIHNKLEFLHPVHGFADKVGAFGSLKPQNLEPKFHYKKSHIKLCKSFCVKASSSALLELCLKKLKSF</sequence>
<comment type="caution">
    <text evidence="1">The sequence shown here is derived from an EMBL/GenBank/DDBJ whole genome shotgun (WGS) entry which is preliminary data.</text>
</comment>
<name>A0AAW2RTI6_9LAMI</name>
<gene>
    <name evidence="1" type="ORF">Scaly_0634700</name>
</gene>
<proteinExistence type="predicted"/>
<dbReference type="EMBL" id="JACGWM010000003">
    <property type="protein sequence ID" value="KAL0383474.1"/>
    <property type="molecule type" value="Genomic_DNA"/>
</dbReference>
<organism evidence="1">
    <name type="scientific">Sesamum calycinum</name>
    <dbReference type="NCBI Taxonomy" id="2727403"/>
    <lineage>
        <taxon>Eukaryota</taxon>
        <taxon>Viridiplantae</taxon>
        <taxon>Streptophyta</taxon>
        <taxon>Embryophyta</taxon>
        <taxon>Tracheophyta</taxon>
        <taxon>Spermatophyta</taxon>
        <taxon>Magnoliopsida</taxon>
        <taxon>eudicotyledons</taxon>
        <taxon>Gunneridae</taxon>
        <taxon>Pentapetalae</taxon>
        <taxon>asterids</taxon>
        <taxon>lamiids</taxon>
        <taxon>Lamiales</taxon>
        <taxon>Pedaliaceae</taxon>
        <taxon>Sesamum</taxon>
    </lineage>
</organism>